<evidence type="ECO:0000313" key="1">
    <source>
        <dbReference type="EMBL" id="RVW35806.1"/>
    </source>
</evidence>
<reference evidence="1 2" key="1">
    <citation type="journal article" date="2018" name="PLoS Genet.">
        <title>Population sequencing reveals clonal diversity and ancestral inbreeding in the grapevine cultivar Chardonnay.</title>
        <authorList>
            <person name="Roach M.J."/>
            <person name="Johnson D.L."/>
            <person name="Bohlmann J."/>
            <person name="van Vuuren H.J."/>
            <person name="Jones S.J."/>
            <person name="Pretorius I.S."/>
            <person name="Schmidt S.A."/>
            <person name="Borneman A.R."/>
        </authorList>
    </citation>
    <scope>NUCLEOTIDE SEQUENCE [LARGE SCALE GENOMIC DNA]</scope>
    <source>
        <strain evidence="2">cv. Chardonnay</strain>
        <tissue evidence="1">Leaf</tissue>
    </source>
</reference>
<sequence>MLSWARESMLESRLSMVAEKLHVLLIQEPGLLSGIEEYVKFIYLEMIKCVRSFRSFVGDVTEPLRDIAYDVEDFIEELTLKSTATKKRSR</sequence>
<dbReference type="EMBL" id="QGNW01001593">
    <property type="protein sequence ID" value="RVW35806.1"/>
    <property type="molecule type" value="Genomic_DNA"/>
</dbReference>
<evidence type="ECO:0000313" key="2">
    <source>
        <dbReference type="Proteomes" id="UP000288805"/>
    </source>
</evidence>
<evidence type="ECO:0008006" key="3">
    <source>
        <dbReference type="Google" id="ProtNLM"/>
    </source>
</evidence>
<comment type="caution">
    <text evidence="1">The sequence shown here is derived from an EMBL/GenBank/DDBJ whole genome shotgun (WGS) entry which is preliminary data.</text>
</comment>
<dbReference type="AlphaFoldDB" id="A0A438DKC4"/>
<protein>
    <recommendedName>
        <fullName evidence="3">Rx N-terminal domain-containing protein</fullName>
    </recommendedName>
</protein>
<name>A0A438DKC4_VITVI</name>
<dbReference type="Proteomes" id="UP000288805">
    <property type="component" value="Unassembled WGS sequence"/>
</dbReference>
<gene>
    <name evidence="1" type="ORF">CK203_082531</name>
</gene>
<accession>A0A438DKC4</accession>
<proteinExistence type="predicted"/>
<organism evidence="1 2">
    <name type="scientific">Vitis vinifera</name>
    <name type="common">Grape</name>
    <dbReference type="NCBI Taxonomy" id="29760"/>
    <lineage>
        <taxon>Eukaryota</taxon>
        <taxon>Viridiplantae</taxon>
        <taxon>Streptophyta</taxon>
        <taxon>Embryophyta</taxon>
        <taxon>Tracheophyta</taxon>
        <taxon>Spermatophyta</taxon>
        <taxon>Magnoliopsida</taxon>
        <taxon>eudicotyledons</taxon>
        <taxon>Gunneridae</taxon>
        <taxon>Pentapetalae</taxon>
        <taxon>rosids</taxon>
        <taxon>Vitales</taxon>
        <taxon>Vitaceae</taxon>
        <taxon>Viteae</taxon>
        <taxon>Vitis</taxon>
    </lineage>
</organism>